<sequence>MLTPRWPTSPLLIENCTLTTSSSSWIVSQLGAREHYAIPRALHAAGRLGLLLTDHWCAPGSLTRRFKRLGRLHDRWHKDLANASVQSPGLFFFAEEVAARAKGLAGWDRIIHRNDWYERFAVSRLVPLDESPRTLFSFSYAARLAVRSARSKGWTTVVDQIDPGPEEERIVAREHERYSQVKSSWRPAPKSYWDAWHEEMELCDRVIVNSPWSAECLRGESIDPGKIDIVPLVYVPPGENGLLGDCKDAVEQRTVASVKTADRLRILFLGQVNLRKGIGRLVDAMRLLVDDSRFELTLAGPSEIDPDLWSSLPNVHFVGPLRRSDVAAAYRAADVFILPTLSDGYALTQLEALSYGLPVIASRHCGAAVTHGENGLVLPDLEPSTIAATIVQFFESDWDLNSIVAPAFSLKDLSRRLVG</sequence>
<reference evidence="1 2" key="1">
    <citation type="journal article" date="2013" name="Mar. Genomics">
        <title>Expression of sulfatases in Rhodopirellula baltica and the diversity of sulfatases in the genus Rhodopirellula.</title>
        <authorList>
            <person name="Wegner C.E."/>
            <person name="Richter-Heitmann T."/>
            <person name="Klindworth A."/>
            <person name="Klockow C."/>
            <person name="Richter M."/>
            <person name="Achstetter T."/>
            <person name="Glockner F.O."/>
            <person name="Harder J."/>
        </authorList>
    </citation>
    <scope>NUCLEOTIDE SEQUENCE [LARGE SCALE GENOMIC DNA]</scope>
    <source>
        <strain evidence="1 2">SM41</strain>
    </source>
</reference>
<organism evidence="1 2">
    <name type="scientific">Rhodopirellula sallentina SM41</name>
    <dbReference type="NCBI Taxonomy" id="1263870"/>
    <lineage>
        <taxon>Bacteria</taxon>
        <taxon>Pseudomonadati</taxon>
        <taxon>Planctomycetota</taxon>
        <taxon>Planctomycetia</taxon>
        <taxon>Pirellulales</taxon>
        <taxon>Pirellulaceae</taxon>
        <taxon>Rhodopirellula</taxon>
    </lineage>
</organism>
<gene>
    <name evidence="1" type="ORF">RSSM_03655</name>
</gene>
<name>M5U0A7_9BACT</name>
<proteinExistence type="predicted"/>
<accession>M5U0A7</accession>
<dbReference type="PANTHER" id="PTHR12526">
    <property type="entry name" value="GLYCOSYLTRANSFERASE"/>
    <property type="match status" value="1"/>
</dbReference>
<dbReference type="CDD" id="cd03801">
    <property type="entry name" value="GT4_PimA-like"/>
    <property type="match status" value="1"/>
</dbReference>
<dbReference type="AlphaFoldDB" id="M5U0A7"/>
<dbReference type="EMBL" id="ANOH01000253">
    <property type="protein sequence ID" value="EMI54902.1"/>
    <property type="molecule type" value="Genomic_DNA"/>
</dbReference>
<keyword evidence="1" id="KW-0808">Transferase</keyword>
<dbReference type="Proteomes" id="UP000011885">
    <property type="component" value="Unassembled WGS sequence"/>
</dbReference>
<dbReference type="Gene3D" id="3.40.50.2000">
    <property type="entry name" value="Glycogen Phosphorylase B"/>
    <property type="match status" value="1"/>
</dbReference>
<dbReference type="GO" id="GO:0016757">
    <property type="term" value="F:glycosyltransferase activity"/>
    <property type="evidence" value="ECO:0007669"/>
    <property type="project" value="TreeGrafter"/>
</dbReference>
<evidence type="ECO:0000313" key="2">
    <source>
        <dbReference type="Proteomes" id="UP000011885"/>
    </source>
</evidence>
<dbReference type="Pfam" id="PF13692">
    <property type="entry name" value="Glyco_trans_1_4"/>
    <property type="match status" value="1"/>
</dbReference>
<keyword evidence="2" id="KW-1185">Reference proteome</keyword>
<comment type="caution">
    <text evidence="1">The sequence shown here is derived from an EMBL/GenBank/DDBJ whole genome shotgun (WGS) entry which is preliminary data.</text>
</comment>
<dbReference type="PATRIC" id="fig|1263870.3.peg.3875"/>
<protein>
    <submittedName>
        <fullName evidence="1">Glycosyl transferase, group 1 family protein</fullName>
    </submittedName>
</protein>
<dbReference type="PANTHER" id="PTHR12526:SF623">
    <property type="entry name" value="WABG"/>
    <property type="match status" value="1"/>
</dbReference>
<dbReference type="SUPFAM" id="SSF53756">
    <property type="entry name" value="UDP-Glycosyltransferase/glycogen phosphorylase"/>
    <property type="match status" value="1"/>
</dbReference>
<evidence type="ECO:0000313" key="1">
    <source>
        <dbReference type="EMBL" id="EMI54902.1"/>
    </source>
</evidence>